<dbReference type="STRING" id="202955.GCA_000759995_02417"/>
<name>V2UJ38_9GAMM</name>
<feature type="chain" id="PRO_5004709615" description="DUF4124 domain-containing protein" evidence="2">
    <location>
        <begin position="28"/>
        <end position="122"/>
    </location>
</feature>
<comment type="caution">
    <text evidence="4">The sequence shown here is derived from an EMBL/GenBank/DDBJ whole genome shotgun (WGS) entry which is preliminary data.</text>
</comment>
<evidence type="ECO:0000256" key="1">
    <source>
        <dbReference type="SAM" id="MobiDB-lite"/>
    </source>
</evidence>
<dbReference type="OrthoDB" id="7068596at2"/>
<gene>
    <name evidence="4" type="ORF">F990_02470</name>
</gene>
<feature type="compositionally biased region" description="Polar residues" evidence="1">
    <location>
        <begin position="55"/>
        <end position="65"/>
    </location>
</feature>
<feature type="region of interest" description="Disordered" evidence="1">
    <location>
        <begin position="44"/>
        <end position="122"/>
    </location>
</feature>
<feature type="compositionally biased region" description="Low complexity" evidence="1">
    <location>
        <begin position="89"/>
        <end position="103"/>
    </location>
</feature>
<evidence type="ECO:0000259" key="3">
    <source>
        <dbReference type="Pfam" id="PF13511"/>
    </source>
</evidence>
<feature type="compositionally biased region" description="Polar residues" evidence="1">
    <location>
        <begin position="73"/>
        <end position="88"/>
    </location>
</feature>
<dbReference type="AlphaFoldDB" id="V2UJ38"/>
<accession>V2UJ38</accession>
<evidence type="ECO:0000313" key="5">
    <source>
        <dbReference type="Proteomes" id="UP000017404"/>
    </source>
</evidence>
<keyword evidence="2" id="KW-0732">Signal</keyword>
<dbReference type="Pfam" id="PF13511">
    <property type="entry name" value="DUF4124"/>
    <property type="match status" value="1"/>
</dbReference>
<keyword evidence="5" id="KW-1185">Reference proteome</keyword>
<feature type="signal peptide" evidence="2">
    <location>
        <begin position="1"/>
        <end position="27"/>
    </location>
</feature>
<evidence type="ECO:0000313" key="4">
    <source>
        <dbReference type="EMBL" id="ESK54728.1"/>
    </source>
</evidence>
<dbReference type="eggNOG" id="ENOG50339YA">
    <property type="taxonomic scope" value="Bacteria"/>
</dbReference>
<dbReference type="Proteomes" id="UP000017404">
    <property type="component" value="Unassembled WGS sequence"/>
</dbReference>
<evidence type="ECO:0000256" key="2">
    <source>
        <dbReference type="SAM" id="SignalP"/>
    </source>
</evidence>
<sequence length="122" mass="13002">MKPSYLKASLYTIATVALLFCSSQNYAQQYYKWMDANGSTHYTTTPPPKGAKSLNKISTYGSSHPNVAPPTAPQAQNEIQQPVAQQTQNTNPAPVNATPLAPAAAPPIQTPVAAPVRVKPNL</sequence>
<proteinExistence type="predicted"/>
<organism evidence="4 5">
    <name type="scientific">Acinetobacter tjernbergiae DSM 14971 = CIP 107465</name>
    <dbReference type="NCBI Taxonomy" id="1120928"/>
    <lineage>
        <taxon>Bacteria</taxon>
        <taxon>Pseudomonadati</taxon>
        <taxon>Pseudomonadota</taxon>
        <taxon>Gammaproteobacteria</taxon>
        <taxon>Moraxellales</taxon>
        <taxon>Moraxellaceae</taxon>
        <taxon>Acinetobacter</taxon>
    </lineage>
</organism>
<dbReference type="PATRIC" id="fig|1120928.5.peg.2496"/>
<protein>
    <recommendedName>
        <fullName evidence="3">DUF4124 domain-containing protein</fullName>
    </recommendedName>
</protein>
<dbReference type="RefSeq" id="WP_018677638.1">
    <property type="nucleotide sequence ID" value="NZ_AYEV01000026.1"/>
</dbReference>
<dbReference type="InterPro" id="IPR025392">
    <property type="entry name" value="DUF4124"/>
</dbReference>
<feature type="domain" description="DUF4124" evidence="3">
    <location>
        <begin position="18"/>
        <end position="74"/>
    </location>
</feature>
<reference evidence="4 5" key="1">
    <citation type="submission" date="2013-10" db="EMBL/GenBank/DDBJ databases">
        <title>The Genome Sequence of Acinetobacter tjernbergiae CIP107465.</title>
        <authorList>
            <consortium name="The Broad Institute Genomics Platform"/>
            <consortium name="The Broad Institute Genome Sequencing Center for Infectious Disease"/>
            <person name="Cerqueira G."/>
            <person name="Feldgarden M."/>
            <person name="Courvalin P."/>
            <person name="Grillot-Courvalin C."/>
            <person name="Clermont D."/>
            <person name="Rocha E."/>
            <person name="Yoon E.-J."/>
            <person name="Nemec A."/>
            <person name="Young S.K."/>
            <person name="Zeng Q."/>
            <person name="Gargeya S."/>
            <person name="Fitzgerald M."/>
            <person name="Abouelleil A."/>
            <person name="Alvarado L."/>
            <person name="Berlin A.M."/>
            <person name="Chapman S.B."/>
            <person name="Gainer-Dewar J."/>
            <person name="Goldberg J."/>
            <person name="Gnerre S."/>
            <person name="Griggs A."/>
            <person name="Gujja S."/>
            <person name="Hansen M."/>
            <person name="Howarth C."/>
            <person name="Imamovic A."/>
            <person name="Ireland A."/>
            <person name="Larimer J."/>
            <person name="McCowan C."/>
            <person name="Murphy C."/>
            <person name="Pearson M."/>
            <person name="Poon T.W."/>
            <person name="Priest M."/>
            <person name="Roberts A."/>
            <person name="Saif S."/>
            <person name="Shea T."/>
            <person name="Sykes S."/>
            <person name="Wortman J."/>
            <person name="Nusbaum C."/>
            <person name="Birren B."/>
        </authorList>
    </citation>
    <scope>NUCLEOTIDE SEQUENCE [LARGE SCALE GENOMIC DNA]</scope>
    <source>
        <strain evidence="4 5">CIP 107465</strain>
    </source>
</reference>
<dbReference type="EMBL" id="AYEV01000026">
    <property type="protein sequence ID" value="ESK54728.1"/>
    <property type="molecule type" value="Genomic_DNA"/>
</dbReference>